<dbReference type="InterPro" id="IPR020846">
    <property type="entry name" value="MFS_dom"/>
</dbReference>
<dbReference type="InterPro" id="IPR011701">
    <property type="entry name" value="MFS"/>
</dbReference>
<protein>
    <recommendedName>
        <fullName evidence="6">Major facilitator superfamily (MFS) profile domain-containing protein</fullName>
    </recommendedName>
</protein>
<dbReference type="InterPro" id="IPR050382">
    <property type="entry name" value="MFS_Na/Anion_cotransporter"/>
</dbReference>
<dbReference type="Pfam" id="PF07690">
    <property type="entry name" value="MFS_1"/>
    <property type="match status" value="1"/>
</dbReference>
<dbReference type="SUPFAM" id="SSF103473">
    <property type="entry name" value="MFS general substrate transporter"/>
    <property type="match status" value="1"/>
</dbReference>
<dbReference type="GO" id="GO:0016020">
    <property type="term" value="C:membrane"/>
    <property type="evidence" value="ECO:0007669"/>
    <property type="project" value="UniProtKB-SubCell"/>
</dbReference>
<feature type="transmembrane region" description="Helical" evidence="5">
    <location>
        <begin position="60"/>
        <end position="81"/>
    </location>
</feature>
<comment type="subcellular location">
    <subcellularLocation>
        <location evidence="1">Membrane</location>
        <topology evidence="1">Multi-pass membrane protein</topology>
    </subcellularLocation>
</comment>
<reference evidence="7" key="1">
    <citation type="submission" date="2019-08" db="EMBL/GenBank/DDBJ databases">
        <title>The improved chromosome-level genome for the pearl oyster Pinctada fucata martensii using PacBio sequencing and Hi-C.</title>
        <authorList>
            <person name="Zheng Z."/>
        </authorList>
    </citation>
    <scope>NUCLEOTIDE SEQUENCE</scope>
    <source>
        <strain evidence="7">ZZ-2019</strain>
        <tissue evidence="7">Adductor muscle</tissue>
    </source>
</reference>
<comment type="caution">
    <text evidence="7">The sequence shown here is derived from an EMBL/GenBank/DDBJ whole genome shotgun (WGS) entry which is preliminary data.</text>
</comment>
<name>A0AA88XZF1_PINIB</name>
<dbReference type="PANTHER" id="PTHR11662:SF399">
    <property type="entry name" value="FI19708P1-RELATED"/>
    <property type="match status" value="1"/>
</dbReference>
<dbReference type="Proteomes" id="UP001186944">
    <property type="component" value="Unassembled WGS sequence"/>
</dbReference>
<keyword evidence="4 5" id="KW-0472">Membrane</keyword>
<evidence type="ECO:0000256" key="5">
    <source>
        <dbReference type="SAM" id="Phobius"/>
    </source>
</evidence>
<dbReference type="GO" id="GO:0022857">
    <property type="term" value="F:transmembrane transporter activity"/>
    <property type="evidence" value="ECO:0007669"/>
    <property type="project" value="InterPro"/>
</dbReference>
<evidence type="ECO:0000313" key="8">
    <source>
        <dbReference type="Proteomes" id="UP001186944"/>
    </source>
</evidence>
<feature type="transmembrane region" description="Helical" evidence="5">
    <location>
        <begin position="113"/>
        <end position="136"/>
    </location>
</feature>
<evidence type="ECO:0000256" key="3">
    <source>
        <dbReference type="ARBA" id="ARBA00022989"/>
    </source>
</evidence>
<organism evidence="7 8">
    <name type="scientific">Pinctada imbricata</name>
    <name type="common">Atlantic pearl-oyster</name>
    <name type="synonym">Pinctada martensii</name>
    <dbReference type="NCBI Taxonomy" id="66713"/>
    <lineage>
        <taxon>Eukaryota</taxon>
        <taxon>Metazoa</taxon>
        <taxon>Spiralia</taxon>
        <taxon>Lophotrochozoa</taxon>
        <taxon>Mollusca</taxon>
        <taxon>Bivalvia</taxon>
        <taxon>Autobranchia</taxon>
        <taxon>Pteriomorphia</taxon>
        <taxon>Pterioida</taxon>
        <taxon>Pterioidea</taxon>
        <taxon>Pteriidae</taxon>
        <taxon>Pinctada</taxon>
    </lineage>
</organism>
<dbReference type="AlphaFoldDB" id="A0AA88XZF1"/>
<dbReference type="GO" id="GO:0006820">
    <property type="term" value="P:monoatomic anion transport"/>
    <property type="evidence" value="ECO:0007669"/>
    <property type="project" value="TreeGrafter"/>
</dbReference>
<keyword evidence="8" id="KW-1185">Reference proteome</keyword>
<evidence type="ECO:0000256" key="2">
    <source>
        <dbReference type="ARBA" id="ARBA00022692"/>
    </source>
</evidence>
<dbReference type="InterPro" id="IPR036259">
    <property type="entry name" value="MFS_trans_sf"/>
</dbReference>
<evidence type="ECO:0000256" key="1">
    <source>
        <dbReference type="ARBA" id="ARBA00004141"/>
    </source>
</evidence>
<gene>
    <name evidence="7" type="ORF">FSP39_014818</name>
</gene>
<evidence type="ECO:0000256" key="4">
    <source>
        <dbReference type="ARBA" id="ARBA00023136"/>
    </source>
</evidence>
<dbReference type="Gene3D" id="1.20.1250.20">
    <property type="entry name" value="MFS general substrate transporter like domains"/>
    <property type="match status" value="1"/>
</dbReference>
<keyword evidence="2 5" id="KW-0812">Transmembrane</keyword>
<evidence type="ECO:0000313" key="7">
    <source>
        <dbReference type="EMBL" id="KAK3095452.1"/>
    </source>
</evidence>
<feature type="transmembrane region" description="Helical" evidence="5">
    <location>
        <begin position="88"/>
        <end position="107"/>
    </location>
</feature>
<dbReference type="PROSITE" id="PS50850">
    <property type="entry name" value="MFS"/>
    <property type="match status" value="1"/>
</dbReference>
<feature type="domain" description="Major facilitator superfamily (MFS) profile" evidence="6">
    <location>
        <begin position="1"/>
        <end position="282"/>
    </location>
</feature>
<dbReference type="PANTHER" id="PTHR11662">
    <property type="entry name" value="SOLUTE CARRIER FAMILY 17"/>
    <property type="match status" value="1"/>
</dbReference>
<dbReference type="FunFam" id="1.20.1250.20:FF:000423">
    <property type="entry name" value="Putative inorganic phosphate cotransporter-like Protein"/>
    <property type="match status" value="1"/>
</dbReference>
<dbReference type="EMBL" id="VSWD01000008">
    <property type="protein sequence ID" value="KAK3095452.1"/>
    <property type="molecule type" value="Genomic_DNA"/>
</dbReference>
<evidence type="ECO:0000259" key="6">
    <source>
        <dbReference type="PROSITE" id="PS50850"/>
    </source>
</evidence>
<accession>A0AA88XZF1</accession>
<proteinExistence type="predicted"/>
<keyword evidence="3 5" id="KW-1133">Transmembrane helix</keyword>
<sequence>MSVAIVCMVNSTAIQSKSTNSTAKSTGNAECGLIPADANATVSQAFEDGEFVWDKTIQGLILGSFFWGYLVTQIPGGWIATKFGGKKVYGLSMLVACVATFVTPIAAETSYVFLMVLRIILGICSGTCFPAMHALWGNWAPPLERSKLTAFTYAGAQVGNVITFPLAAMLCKYGFAGGWPSIFYILGFEGSMVQHYEVFAGVRHYRYENGVHDITNILSCITMNSVDLKVPWCSIMKSLPVYAIIISNMTSDWGAYTLLTNIPSYLKEVLQLDITSVSIIQG</sequence>